<keyword evidence="2" id="KW-1133">Transmembrane helix</keyword>
<dbReference type="EMBL" id="JAHKKG010000027">
    <property type="protein sequence ID" value="MBU2670971.1"/>
    <property type="molecule type" value="Genomic_DNA"/>
</dbReference>
<dbReference type="Proteomes" id="UP001519654">
    <property type="component" value="Unassembled WGS sequence"/>
</dbReference>
<keyword evidence="2" id="KW-0472">Membrane</keyword>
<name>A0ABS5Z6F2_9ACTN</name>
<protein>
    <recommendedName>
        <fullName evidence="5">DUF1707 domain-containing protein</fullName>
    </recommendedName>
</protein>
<evidence type="ECO:0000256" key="1">
    <source>
        <dbReference type="SAM" id="MobiDB-lite"/>
    </source>
</evidence>
<gene>
    <name evidence="3" type="ORF">KOI35_46485</name>
</gene>
<feature type="transmembrane region" description="Helical" evidence="2">
    <location>
        <begin position="82"/>
        <end position="103"/>
    </location>
</feature>
<feature type="region of interest" description="Disordered" evidence="1">
    <location>
        <begin position="121"/>
        <end position="168"/>
    </location>
</feature>
<evidence type="ECO:0000256" key="2">
    <source>
        <dbReference type="SAM" id="Phobius"/>
    </source>
</evidence>
<feature type="compositionally biased region" description="Acidic residues" evidence="1">
    <location>
        <begin position="157"/>
        <end position="168"/>
    </location>
</feature>
<comment type="caution">
    <text evidence="3">The sequence shown here is derived from an EMBL/GenBank/DDBJ whole genome shotgun (WGS) entry which is preliminary data.</text>
</comment>
<evidence type="ECO:0000313" key="4">
    <source>
        <dbReference type="Proteomes" id="UP001519654"/>
    </source>
</evidence>
<keyword evidence="4" id="KW-1185">Reference proteome</keyword>
<proteinExistence type="predicted"/>
<evidence type="ECO:0008006" key="5">
    <source>
        <dbReference type="Google" id="ProtNLM"/>
    </source>
</evidence>
<dbReference type="RefSeq" id="WP_215796213.1">
    <property type="nucleotide sequence ID" value="NZ_JAHKKG010000027.1"/>
</dbReference>
<evidence type="ECO:0000313" key="3">
    <source>
        <dbReference type="EMBL" id="MBU2670971.1"/>
    </source>
</evidence>
<organism evidence="3 4">
    <name type="scientific">Paractinoplanes bogorensis</name>
    <dbReference type="NCBI Taxonomy" id="1610840"/>
    <lineage>
        <taxon>Bacteria</taxon>
        <taxon>Bacillati</taxon>
        <taxon>Actinomycetota</taxon>
        <taxon>Actinomycetes</taxon>
        <taxon>Micromonosporales</taxon>
        <taxon>Micromonosporaceae</taxon>
        <taxon>Paractinoplanes</taxon>
    </lineage>
</organism>
<keyword evidence="2" id="KW-0812">Transmembrane</keyword>
<sequence length="168" mass="18348">MTDEEWESLVLLMAAERRSGEGRDERVVAEMRLQRDTAKAVLVTLLPTDAKEALAGQTGPPFGSSRFAPHPEPDPMGFRDTAIVIGVATAAAIAAAPLGAWLVKELTVNALFVGAATRKPRRRRPRAVAVGRRLARPATRTSRRSSMRWPGSTENYPDFDPDNDLPTM</sequence>
<feature type="compositionally biased region" description="Low complexity" evidence="1">
    <location>
        <begin position="127"/>
        <end position="140"/>
    </location>
</feature>
<accession>A0ABS5Z6F2</accession>
<reference evidence="3 4" key="1">
    <citation type="submission" date="2021-06" db="EMBL/GenBank/DDBJ databases">
        <title>Actinoplanes lichenicola sp. nov., and Actinoplanes ovalisporus sp. nov., isolated from lichen in Thailand.</title>
        <authorList>
            <person name="Saeng-In P."/>
            <person name="Kanchanasin P."/>
            <person name="Yuki M."/>
            <person name="Kudo T."/>
            <person name="Ohkuma M."/>
            <person name="Phongsopitanun W."/>
            <person name="Tanasupawat S."/>
        </authorList>
    </citation>
    <scope>NUCLEOTIDE SEQUENCE [LARGE SCALE GENOMIC DNA]</scope>
    <source>
        <strain evidence="3 4">NBRC 110975</strain>
    </source>
</reference>